<dbReference type="GO" id="GO:0034657">
    <property type="term" value="C:GID complex"/>
    <property type="evidence" value="ECO:0007669"/>
    <property type="project" value="TreeGrafter"/>
</dbReference>
<feature type="compositionally biased region" description="Basic residues" evidence="2">
    <location>
        <begin position="350"/>
        <end position="360"/>
    </location>
</feature>
<feature type="compositionally biased region" description="Acidic residues" evidence="2">
    <location>
        <begin position="285"/>
        <end position="296"/>
    </location>
</feature>
<dbReference type="GO" id="GO:0045721">
    <property type="term" value="P:negative regulation of gluconeogenesis"/>
    <property type="evidence" value="ECO:0007669"/>
    <property type="project" value="TreeGrafter"/>
</dbReference>
<feature type="compositionally biased region" description="Basic and acidic residues" evidence="2">
    <location>
        <begin position="141"/>
        <end position="150"/>
    </location>
</feature>
<dbReference type="GO" id="GO:0005773">
    <property type="term" value="C:vacuole"/>
    <property type="evidence" value="ECO:0007669"/>
    <property type="project" value="GOC"/>
</dbReference>
<dbReference type="Proteomes" id="UP000827284">
    <property type="component" value="Unassembled WGS sequence"/>
</dbReference>
<keyword evidence="5" id="KW-1185">Reference proteome</keyword>
<dbReference type="InterPro" id="IPR004827">
    <property type="entry name" value="bZIP"/>
</dbReference>
<dbReference type="OrthoDB" id="62at2759"/>
<evidence type="ECO:0000313" key="5">
    <source>
        <dbReference type="Proteomes" id="UP000827284"/>
    </source>
</evidence>
<gene>
    <name evidence="4" type="ORF">EMPS_11112</name>
</gene>
<accession>A0A9P3HLY0</accession>
<dbReference type="Pfam" id="PF09783">
    <property type="entry name" value="Vac_ImportDeg"/>
    <property type="match status" value="1"/>
</dbReference>
<dbReference type="GO" id="GO:0006623">
    <property type="term" value="P:protein targeting to vacuole"/>
    <property type="evidence" value="ECO:0007669"/>
    <property type="project" value="TreeGrafter"/>
</dbReference>
<organism evidence="4 5">
    <name type="scientific">Entomortierella parvispora</name>
    <dbReference type="NCBI Taxonomy" id="205924"/>
    <lineage>
        <taxon>Eukaryota</taxon>
        <taxon>Fungi</taxon>
        <taxon>Fungi incertae sedis</taxon>
        <taxon>Mucoromycota</taxon>
        <taxon>Mortierellomycotina</taxon>
        <taxon>Mortierellomycetes</taxon>
        <taxon>Mortierellales</taxon>
        <taxon>Mortierellaceae</taxon>
        <taxon>Entomortierella</taxon>
    </lineage>
</organism>
<dbReference type="PANTHER" id="PTHR14534:SF3">
    <property type="entry name" value="GID COMPLEX SUBUNIT 4 HOMOLOG"/>
    <property type="match status" value="1"/>
</dbReference>
<comment type="similarity">
    <text evidence="1">Belongs to the GID4/VID24 family.</text>
</comment>
<feature type="compositionally biased region" description="Acidic residues" evidence="2">
    <location>
        <begin position="308"/>
        <end position="322"/>
    </location>
</feature>
<dbReference type="InterPro" id="IPR018618">
    <property type="entry name" value="GID4/10-like"/>
</dbReference>
<dbReference type="PROSITE" id="PS00036">
    <property type="entry name" value="BZIP_BASIC"/>
    <property type="match status" value="1"/>
</dbReference>
<feature type="region of interest" description="Disordered" evidence="2">
    <location>
        <begin position="284"/>
        <end position="376"/>
    </location>
</feature>
<reference evidence="4" key="2">
    <citation type="journal article" date="2022" name="Microbiol. Resour. Announc.">
        <title>Whole-Genome Sequence of Entomortierella parvispora E1425, a Mucoromycotan Fungus Associated with Burkholderiaceae-Related Endosymbiotic Bacteria.</title>
        <authorList>
            <person name="Herlambang A."/>
            <person name="Guo Y."/>
            <person name="Takashima Y."/>
            <person name="Narisawa K."/>
            <person name="Ohta H."/>
            <person name="Nishizawa T."/>
        </authorList>
    </citation>
    <scope>NUCLEOTIDE SEQUENCE</scope>
    <source>
        <strain evidence="4">E1425</strain>
    </source>
</reference>
<name>A0A9P3HLY0_9FUNG</name>
<dbReference type="AlphaFoldDB" id="A0A9P3HLY0"/>
<feature type="region of interest" description="Disordered" evidence="2">
    <location>
        <begin position="139"/>
        <end position="178"/>
    </location>
</feature>
<dbReference type="GO" id="GO:0043161">
    <property type="term" value="P:proteasome-mediated ubiquitin-dependent protein catabolic process"/>
    <property type="evidence" value="ECO:0007669"/>
    <property type="project" value="TreeGrafter"/>
</dbReference>
<dbReference type="GO" id="GO:0007039">
    <property type="term" value="P:protein catabolic process in the vacuole"/>
    <property type="evidence" value="ECO:0007669"/>
    <property type="project" value="TreeGrafter"/>
</dbReference>
<comment type="caution">
    <text evidence="4">The sequence shown here is derived from an EMBL/GenBank/DDBJ whole genome shotgun (WGS) entry which is preliminary data.</text>
</comment>
<evidence type="ECO:0000256" key="2">
    <source>
        <dbReference type="SAM" id="MobiDB-lite"/>
    </source>
</evidence>
<dbReference type="EMBL" id="BQFW01000015">
    <property type="protein sequence ID" value="GJJ78753.1"/>
    <property type="molecule type" value="Genomic_DNA"/>
</dbReference>
<evidence type="ECO:0000313" key="4">
    <source>
        <dbReference type="EMBL" id="GJJ78753.1"/>
    </source>
</evidence>
<proteinExistence type="inferred from homology"/>
<evidence type="ECO:0000259" key="3">
    <source>
        <dbReference type="PROSITE" id="PS00036"/>
    </source>
</evidence>
<sequence length="459" mass="52492">MPVHRLMENSRGSDSTMEALADLRGEAAQLQNTCICPRLFDGDGNNQGDLQMDLDLTEPATLNILSQQFVPANNSVLSPPSSVDEQVENHIPTMLELFLSKDREHLASCPCHPNSLPMAKFSRRVKESFIQMGALAPHLSTGEKRSEHRTQKGLSMVKQSTPSDPFAPARRPSTQTGHLYAGSQFRGKQRSNSHSYDVMVDIKHVDLNESTLYGYLHIRGLTEEYPELTTYFEAEMIGPKHSFFTRRWDADDSVDEEHWTLFKPFERISRSVFAGLSGGVNGFDSIDEDDTGDSQESDCHSTYYDGRDEGDSDEDDIQEDDSDHSAVGHGASNDDDVQSSHHLSGESHSNPHRRRRRRRQNQQQQPQQRKRRRHLKYDPSYFDFRNEDVIFMRWKEHFLVPDHRVEGISGASFAGFYYICYSKSTGQISGYYYHQASEKFQKLSLSHVEQRSFSSFEFR</sequence>
<dbReference type="GO" id="GO:0003700">
    <property type="term" value="F:DNA-binding transcription factor activity"/>
    <property type="evidence" value="ECO:0007669"/>
    <property type="project" value="InterPro"/>
</dbReference>
<evidence type="ECO:0000256" key="1">
    <source>
        <dbReference type="ARBA" id="ARBA00061469"/>
    </source>
</evidence>
<feature type="domain" description="BZIP" evidence="3">
    <location>
        <begin position="356"/>
        <end position="371"/>
    </location>
</feature>
<protein>
    <submittedName>
        <fullName evidence="4">Glucose-induced degradation protein 4</fullName>
    </submittedName>
</protein>
<reference evidence="4" key="1">
    <citation type="submission" date="2021-11" db="EMBL/GenBank/DDBJ databases">
        <authorList>
            <person name="Herlambang A."/>
            <person name="Guo Y."/>
            <person name="Takashima Y."/>
            <person name="Nishizawa T."/>
        </authorList>
    </citation>
    <scope>NUCLEOTIDE SEQUENCE</scope>
    <source>
        <strain evidence="4">E1425</strain>
    </source>
</reference>
<dbReference type="PANTHER" id="PTHR14534">
    <property type="entry name" value="VACUOLAR IMPORT AND DEGRADATION PROTEIN 24"/>
    <property type="match status" value="1"/>
</dbReference>